<dbReference type="CDD" id="cd02696">
    <property type="entry name" value="MurNAc-LAA"/>
    <property type="match status" value="1"/>
</dbReference>
<evidence type="ECO:0000256" key="1">
    <source>
        <dbReference type="ARBA" id="ARBA00001561"/>
    </source>
</evidence>
<feature type="domain" description="MurNAc-LAA" evidence="6">
    <location>
        <begin position="278"/>
        <end position="397"/>
    </location>
</feature>
<comment type="caution">
    <text evidence="7">The sequence shown here is derived from an EMBL/GenBank/DDBJ whole genome shotgun (WGS) entry which is preliminary data.</text>
</comment>
<name>A0AAE3JZD0_9BACT</name>
<gene>
    <name evidence="7" type="ORF">MR241_02190</name>
</gene>
<dbReference type="Pfam" id="PF01520">
    <property type="entry name" value="Amidase_3"/>
    <property type="match status" value="1"/>
</dbReference>
<dbReference type="AlphaFoldDB" id="A0AAE3JZD0"/>
<dbReference type="InterPro" id="IPR002508">
    <property type="entry name" value="MurNAc-LAA_cat"/>
</dbReference>
<dbReference type="GO" id="GO:0030288">
    <property type="term" value="C:outer membrane-bounded periplasmic space"/>
    <property type="evidence" value="ECO:0007669"/>
    <property type="project" value="TreeGrafter"/>
</dbReference>
<evidence type="ECO:0000256" key="3">
    <source>
        <dbReference type="ARBA" id="ARBA00022801"/>
    </source>
</evidence>
<dbReference type="PROSITE" id="PS51257">
    <property type="entry name" value="PROKAR_LIPOPROTEIN"/>
    <property type="match status" value="1"/>
</dbReference>
<dbReference type="SUPFAM" id="SSF53187">
    <property type="entry name" value="Zn-dependent exopeptidases"/>
    <property type="match status" value="1"/>
</dbReference>
<feature type="region of interest" description="Disordered" evidence="4">
    <location>
        <begin position="23"/>
        <end position="123"/>
    </location>
</feature>
<keyword evidence="3 7" id="KW-0378">Hydrolase</keyword>
<organism evidence="7 8">
    <name type="scientific">Candidatus Colimorpha enterica</name>
    <dbReference type="NCBI Taxonomy" id="3083063"/>
    <lineage>
        <taxon>Bacteria</taxon>
        <taxon>Pseudomonadati</taxon>
        <taxon>Bacteroidota</taxon>
        <taxon>Bacteroidia</taxon>
        <taxon>Bacteroidales</taxon>
        <taxon>Candidatus Colimorpha</taxon>
    </lineage>
</organism>
<evidence type="ECO:0000256" key="4">
    <source>
        <dbReference type="SAM" id="MobiDB-lite"/>
    </source>
</evidence>
<dbReference type="PANTHER" id="PTHR30404">
    <property type="entry name" value="N-ACETYLMURAMOYL-L-ALANINE AMIDASE"/>
    <property type="match status" value="1"/>
</dbReference>
<dbReference type="GO" id="GO:0008745">
    <property type="term" value="F:N-acetylmuramoyl-L-alanine amidase activity"/>
    <property type="evidence" value="ECO:0007669"/>
    <property type="project" value="UniProtKB-EC"/>
</dbReference>
<dbReference type="Proteomes" id="UP001139365">
    <property type="component" value="Unassembled WGS sequence"/>
</dbReference>
<dbReference type="Gene3D" id="3.40.630.40">
    <property type="entry name" value="Zn-dependent exopeptidases"/>
    <property type="match status" value="1"/>
</dbReference>
<comment type="catalytic activity">
    <reaction evidence="1">
        <text>Hydrolyzes the link between N-acetylmuramoyl residues and L-amino acid residues in certain cell-wall glycopeptides.</text>
        <dbReference type="EC" id="3.5.1.28"/>
    </reaction>
</comment>
<reference evidence="7 8" key="1">
    <citation type="submission" date="2022-03" db="EMBL/GenBank/DDBJ databases">
        <title>Metagenome-assembled genomes from swine fecal metagenomes.</title>
        <authorList>
            <person name="Holman D.B."/>
            <person name="Kommadath A."/>
        </authorList>
    </citation>
    <scope>NUCLEOTIDE SEQUENCE [LARGE SCALE GENOMIC DNA]</scope>
    <source>
        <strain evidence="7">SUG147</strain>
    </source>
</reference>
<proteinExistence type="predicted"/>
<evidence type="ECO:0000259" key="6">
    <source>
        <dbReference type="SMART" id="SM00646"/>
    </source>
</evidence>
<feature type="chain" id="PRO_5042059372" description="N-acetylmuramoyl-L-alanine amidase" evidence="5">
    <location>
        <begin position="22"/>
        <end position="403"/>
    </location>
</feature>
<keyword evidence="5" id="KW-0732">Signal</keyword>
<dbReference type="GO" id="GO:0009253">
    <property type="term" value="P:peptidoglycan catabolic process"/>
    <property type="evidence" value="ECO:0007669"/>
    <property type="project" value="InterPro"/>
</dbReference>
<dbReference type="PANTHER" id="PTHR30404:SF0">
    <property type="entry name" value="N-ACETYLMURAMOYL-L-ALANINE AMIDASE AMIC"/>
    <property type="match status" value="1"/>
</dbReference>
<feature type="signal peptide" evidence="5">
    <location>
        <begin position="1"/>
        <end position="21"/>
    </location>
</feature>
<feature type="compositionally biased region" description="Low complexity" evidence="4">
    <location>
        <begin position="63"/>
        <end position="86"/>
    </location>
</feature>
<protein>
    <recommendedName>
        <fullName evidence="2">N-acetylmuramoyl-L-alanine amidase</fullName>
        <ecNumber evidence="2">3.5.1.28</ecNumber>
    </recommendedName>
</protein>
<evidence type="ECO:0000313" key="8">
    <source>
        <dbReference type="Proteomes" id="UP001139365"/>
    </source>
</evidence>
<evidence type="ECO:0000256" key="2">
    <source>
        <dbReference type="ARBA" id="ARBA00011901"/>
    </source>
</evidence>
<dbReference type="SMART" id="SM00646">
    <property type="entry name" value="Ami_3"/>
    <property type="match status" value="1"/>
</dbReference>
<accession>A0AAE3JZD0</accession>
<sequence>MKKSILPLLAMILMISLCSCAVPSGRPGESSSRGDRTEPAGTSGAGTALPAETTVPQTSGGATETSFPQTTEPSPTTEAPTETAPPETKPPVTAPPKTESVTTLPPAPQNPEENSGIVWTAGGTPLFTDEAMTEESAVLEADTAVLLLEKGDGFCRIASLGGKYYVRAEMLTDVLPASAEEHMTKNGGVYYKGVRGLVAIDAGHQGKGMNGKEPLGPGSETLKKMLSTGTQGVATRIPEYVLNLEVSLRLRNELISRGYGVVMIRESHSVTLSNSQRAKIANAYGADIFIRVHANGSTDRTVRGAYGICMTEKNQFNAALHSDSLRLSECVADELCRATGVVKKKTWQTDTMTGINWSEVPVTIIEMGYMSNPDEDRLMATDEFRNSAAAGIANGVDGYFAGR</sequence>
<evidence type="ECO:0000256" key="5">
    <source>
        <dbReference type="SAM" id="SignalP"/>
    </source>
</evidence>
<dbReference type="EMBL" id="JALEMU010000038">
    <property type="protein sequence ID" value="MCI5755086.1"/>
    <property type="molecule type" value="Genomic_DNA"/>
</dbReference>
<dbReference type="EC" id="3.5.1.28" evidence="2"/>
<evidence type="ECO:0000313" key="7">
    <source>
        <dbReference type="EMBL" id="MCI5755086.1"/>
    </source>
</evidence>
<dbReference type="InterPro" id="IPR050695">
    <property type="entry name" value="N-acetylmuramoyl_amidase_3"/>
</dbReference>